<dbReference type="AlphaFoldDB" id="W6NAG8"/>
<dbReference type="GO" id="GO:0008239">
    <property type="term" value="F:dipeptidyl-peptidase activity"/>
    <property type="evidence" value="ECO:0007669"/>
    <property type="project" value="TreeGrafter"/>
</dbReference>
<proteinExistence type="inferred from homology"/>
<protein>
    <submittedName>
        <fullName evidence="6">Peptidase S28 domain containing protein</fullName>
    </submittedName>
</protein>
<reference evidence="6" key="1">
    <citation type="submission" date="2013-03" db="EMBL/GenBank/DDBJ databases">
        <authorList>
            <person name="Aslett M."/>
        </authorList>
    </citation>
    <scope>NUCLEOTIDE SEQUENCE [LARGE SCALE GENOMIC DNA]</scope>
    <source>
        <strain evidence="6">ISE/inbred ISE</strain>
    </source>
</reference>
<dbReference type="EMBL" id="CAVP010057922">
    <property type="protein sequence ID" value="CDL94293.1"/>
    <property type="molecule type" value="Genomic_DNA"/>
</dbReference>
<dbReference type="PANTHER" id="PTHR11010">
    <property type="entry name" value="PROTEASE S28 PRO-X CARBOXYPEPTIDASE-RELATED"/>
    <property type="match status" value="1"/>
</dbReference>
<keyword evidence="4" id="KW-0378">Hydrolase</keyword>
<sequence>MKDDRWTFRLTNWIPLDHKSRIERQNKDPLIGPLDGNGYPFVSGSERTTDMAGEFVDADASPWRFHDPHEGIQSYGGFRGREAYFKQKLDHFQGNKEWSQRYFYNNRYYRQGGNVAFLMLGGTGVLDIGWVTNEKIPFVQLAKEKGALMFALEHRFYGKSRPTE</sequence>
<gene>
    <name evidence="6" type="ORF">HCOI_01623600</name>
</gene>
<name>W6NAG8_HAECO</name>
<comment type="similarity">
    <text evidence="1">Belongs to the peptidase S28 family.</text>
</comment>
<dbReference type="PANTHER" id="PTHR11010:SF117">
    <property type="entry name" value="SERINE PROTEASE 16"/>
    <property type="match status" value="1"/>
</dbReference>
<keyword evidence="2" id="KW-0645">Protease</keyword>
<evidence type="ECO:0000313" key="6">
    <source>
        <dbReference type="EMBL" id="CDL94293.1"/>
    </source>
</evidence>
<comment type="caution">
    <text evidence="6">The sequence shown here is derived from an EMBL/GenBank/DDBJ whole genome shotgun (WGS) entry which is preliminary data.</text>
</comment>
<keyword evidence="3" id="KW-0732">Signal</keyword>
<evidence type="ECO:0000256" key="2">
    <source>
        <dbReference type="ARBA" id="ARBA00022670"/>
    </source>
</evidence>
<dbReference type="GO" id="GO:0006508">
    <property type="term" value="P:proteolysis"/>
    <property type="evidence" value="ECO:0007669"/>
    <property type="project" value="UniProtKB-KW"/>
</dbReference>
<dbReference type="GO" id="GO:0070008">
    <property type="term" value="F:serine-type exopeptidase activity"/>
    <property type="evidence" value="ECO:0007669"/>
    <property type="project" value="InterPro"/>
</dbReference>
<reference evidence="6" key="2">
    <citation type="submission" date="2013-05" db="EMBL/GenBank/DDBJ databases">
        <title>The genome and transcriptome of Haemonchus contortus: a key model parasite for drug and vaccine discovery.</title>
        <authorList>
            <person name="Laing R."/>
            <person name="Kikuchi T."/>
            <person name="Martinelli A."/>
            <person name="Tsai I.J."/>
            <person name="Beech R.N."/>
            <person name="Redman E."/>
            <person name="Holroyd N."/>
            <person name="Bartley D.J."/>
            <person name="Beasley H."/>
            <person name="Britton C."/>
            <person name="Curran D."/>
            <person name="Devaney E."/>
            <person name="Gilabert A."/>
            <person name="Jackson F."/>
            <person name="Hunt M."/>
            <person name="Johnston S."/>
            <person name="Kryukov I."/>
            <person name="Li K."/>
            <person name="Morrison A.A."/>
            <person name="Reid A.J."/>
            <person name="Sargison N."/>
            <person name="Saunders G."/>
            <person name="Wasmuth J.D."/>
            <person name="Wolstenholme A."/>
            <person name="Berriman M."/>
            <person name="Gilleard J.S."/>
            <person name="Cotton J.A."/>
        </authorList>
    </citation>
    <scope>NUCLEOTIDE SEQUENCE [LARGE SCALE GENOMIC DNA]</scope>
    <source>
        <strain evidence="6">ISE/inbred ISE</strain>
    </source>
</reference>
<evidence type="ECO:0000256" key="1">
    <source>
        <dbReference type="ARBA" id="ARBA00011079"/>
    </source>
</evidence>
<evidence type="ECO:0000256" key="5">
    <source>
        <dbReference type="ARBA" id="ARBA00023180"/>
    </source>
</evidence>
<dbReference type="Pfam" id="PF05577">
    <property type="entry name" value="Peptidase_S28"/>
    <property type="match status" value="1"/>
</dbReference>
<organism evidence="6">
    <name type="scientific">Haemonchus contortus</name>
    <name type="common">Barber pole worm</name>
    <dbReference type="NCBI Taxonomy" id="6289"/>
    <lineage>
        <taxon>Eukaryota</taxon>
        <taxon>Metazoa</taxon>
        <taxon>Ecdysozoa</taxon>
        <taxon>Nematoda</taxon>
        <taxon>Chromadorea</taxon>
        <taxon>Rhabditida</taxon>
        <taxon>Rhabditina</taxon>
        <taxon>Rhabditomorpha</taxon>
        <taxon>Strongyloidea</taxon>
        <taxon>Trichostrongylidae</taxon>
        <taxon>Haemonchus</taxon>
    </lineage>
</organism>
<evidence type="ECO:0000256" key="3">
    <source>
        <dbReference type="ARBA" id="ARBA00022729"/>
    </source>
</evidence>
<keyword evidence="5" id="KW-0325">Glycoprotein</keyword>
<dbReference type="InterPro" id="IPR029058">
    <property type="entry name" value="AB_hydrolase_fold"/>
</dbReference>
<dbReference type="Gene3D" id="3.40.50.1820">
    <property type="entry name" value="alpha/beta hydrolase"/>
    <property type="match status" value="1"/>
</dbReference>
<evidence type="ECO:0000256" key="4">
    <source>
        <dbReference type="ARBA" id="ARBA00022801"/>
    </source>
</evidence>
<accession>W6NAG8</accession>
<dbReference type="InterPro" id="IPR008758">
    <property type="entry name" value="Peptidase_S28"/>
</dbReference>